<dbReference type="Proteomes" id="UP000239833">
    <property type="component" value="Chromosome"/>
</dbReference>
<gene>
    <name evidence="1" type="ORF">ERICIII_03576</name>
</gene>
<dbReference type="RefSeq" id="WP_193441751.1">
    <property type="nucleotide sequence ID" value="NZ_CP019655.1"/>
</dbReference>
<sequence length="119" mass="13476">MASYTRHRKTIEKMYEDQATISGFREVTKPNGSTNLAPVVVYENQPCRISQKALGANNQKDAQNNIAYETKLFISPELHIKQGDVVKVRRGTGEKEYTAGEPFLYPTHQEVSLQRKGYA</sequence>
<name>A0A2L1U446_9BACL</name>
<organism evidence="1 2">
    <name type="scientific">Paenibacillus larvae subsp. larvae</name>
    <dbReference type="NCBI Taxonomy" id="147375"/>
    <lineage>
        <taxon>Bacteria</taxon>
        <taxon>Bacillati</taxon>
        <taxon>Bacillota</taxon>
        <taxon>Bacilli</taxon>
        <taxon>Bacillales</taxon>
        <taxon>Paenibacillaceae</taxon>
        <taxon>Paenibacillus</taxon>
    </lineage>
</organism>
<evidence type="ECO:0000313" key="2">
    <source>
        <dbReference type="Proteomes" id="UP000239833"/>
    </source>
</evidence>
<dbReference type="Gene3D" id="2.40.10.370">
    <property type="entry name" value="Protein of unknown function DUF3599"/>
    <property type="match status" value="1"/>
</dbReference>
<proteinExistence type="predicted"/>
<dbReference type="AlphaFoldDB" id="A0A2L1U446"/>
<dbReference type="STRING" id="147375.BXP28_08855"/>
<dbReference type="InterPro" id="IPR038667">
    <property type="entry name" value="XkdH-like_sf"/>
</dbReference>
<evidence type="ECO:0000313" key="1">
    <source>
        <dbReference type="EMBL" id="AVF27686.1"/>
    </source>
</evidence>
<accession>A0A2L1U446</accession>
<reference evidence="2" key="1">
    <citation type="submission" date="2017-02" db="EMBL/GenBank/DDBJ databases">
        <title>Delineation of Paenibacillus larvae strains originating from foulbrood outbreaks.</title>
        <authorList>
            <person name="Beims H."/>
            <person name="Bunk B."/>
            <person name="Sproeer C."/>
            <person name="Mohr K.I."/>
            <person name="Pradella S."/>
            <person name="Guenther G."/>
            <person name="Rohde M."/>
            <person name="von der Ohe W."/>
            <person name="Steinert M."/>
        </authorList>
    </citation>
    <scope>NUCLEOTIDE SEQUENCE [LARGE SCALE GENOMIC DNA]</scope>
    <source>
        <strain evidence="2">Eric_III</strain>
    </source>
</reference>
<dbReference type="EMBL" id="CP019655">
    <property type="protein sequence ID" value="AVF27686.1"/>
    <property type="molecule type" value="Genomic_DNA"/>
</dbReference>
<protein>
    <submittedName>
        <fullName evidence="1">Uncharacterized protein</fullName>
    </submittedName>
</protein>